<reference evidence="3" key="1">
    <citation type="journal article" date="2020" name="BMC Genomics">
        <title>Correction to: Identification and distribution of gene clusters required for synthesis of sphingolipid metabolism inhibitors in diverse species of the filamentous fungus Fusarium.</title>
        <authorList>
            <person name="Kim H.S."/>
            <person name="Lohmar J.M."/>
            <person name="Busman M."/>
            <person name="Brown D.W."/>
            <person name="Naumann T.A."/>
            <person name="Divon H.H."/>
            <person name="Lysoe E."/>
            <person name="Uhlig S."/>
            <person name="Proctor R.H."/>
        </authorList>
    </citation>
    <scope>NUCLEOTIDE SEQUENCE</scope>
    <source>
        <strain evidence="3">NRRL 20472</strain>
    </source>
</reference>
<feature type="compositionally biased region" description="Polar residues" evidence="1">
    <location>
        <begin position="276"/>
        <end position="286"/>
    </location>
</feature>
<feature type="region of interest" description="Disordered" evidence="1">
    <location>
        <begin position="259"/>
        <end position="286"/>
    </location>
</feature>
<evidence type="ECO:0000313" key="3">
    <source>
        <dbReference type="EMBL" id="KAF4971261.1"/>
    </source>
</evidence>
<dbReference type="Pfam" id="PF11702">
    <property type="entry name" value="DUF3295"/>
    <property type="match status" value="1"/>
</dbReference>
<protein>
    <recommendedName>
        <fullName evidence="2">DUF3295 domain-containing protein</fullName>
    </recommendedName>
</protein>
<dbReference type="AlphaFoldDB" id="A0A8H4U7L2"/>
<dbReference type="OrthoDB" id="5054775at2759"/>
<evidence type="ECO:0000256" key="1">
    <source>
        <dbReference type="SAM" id="MobiDB-lite"/>
    </source>
</evidence>
<dbReference type="Proteomes" id="UP000622797">
    <property type="component" value="Unassembled WGS sequence"/>
</dbReference>
<evidence type="ECO:0000259" key="2">
    <source>
        <dbReference type="Pfam" id="PF11702"/>
    </source>
</evidence>
<feature type="compositionally biased region" description="Polar residues" evidence="1">
    <location>
        <begin position="425"/>
        <end position="444"/>
    </location>
</feature>
<feature type="compositionally biased region" description="Polar residues" evidence="1">
    <location>
        <begin position="395"/>
        <end position="410"/>
    </location>
</feature>
<feature type="domain" description="DUF3295" evidence="2">
    <location>
        <begin position="180"/>
        <end position="537"/>
    </location>
</feature>
<feature type="compositionally biased region" description="Basic and acidic residues" evidence="1">
    <location>
        <begin position="445"/>
        <end position="456"/>
    </location>
</feature>
<comment type="caution">
    <text evidence="3">The sequence shown here is derived from an EMBL/GenBank/DDBJ whole genome shotgun (WGS) entry which is preliminary data.</text>
</comment>
<gene>
    <name evidence="3" type="ORF">FSARC_1883</name>
</gene>
<reference evidence="3" key="2">
    <citation type="submission" date="2020-05" db="EMBL/GenBank/DDBJ databases">
        <authorList>
            <person name="Kim H.-S."/>
            <person name="Proctor R.H."/>
            <person name="Brown D.W."/>
        </authorList>
    </citation>
    <scope>NUCLEOTIDE SEQUENCE</scope>
    <source>
        <strain evidence="3">NRRL 20472</strain>
    </source>
</reference>
<dbReference type="EMBL" id="JABEXW010000099">
    <property type="protein sequence ID" value="KAF4971261.1"/>
    <property type="molecule type" value="Genomic_DNA"/>
</dbReference>
<feature type="region of interest" description="Disordered" evidence="1">
    <location>
        <begin position="384"/>
        <end position="458"/>
    </location>
</feature>
<evidence type="ECO:0000313" key="4">
    <source>
        <dbReference type="Proteomes" id="UP000622797"/>
    </source>
</evidence>
<keyword evidence="4" id="KW-1185">Reference proteome</keyword>
<sequence length="537" mass="59793">MFSLLDTPPLTVDTAVIGTFGVYIPVKVDATSAESAHPTDSVEKDEKLESVDWRLWQRRPIDSQTPSHNIQPETTMTNLPQLSDSFESPVNEDAPNSISIPAIQIHHQYPWARIQSWRGSRSSPRDMKTSNILLADDKCPPPASRLAALAYNESPYTPLVSERHSHTMNQLRLVGKAIATTRGCPKPPPQILRHTQVVRGFWSSQQCPDETAPAANTAFEPKPLPTAITTRPKEAAKFVFGGSPSSYEHEIGLGNVDSVSPTSRTASPHMRDATGRSGTLTNVITRSGPSSLVNVRDEHTSPIIDARVGTTENEAVANLNIDDCIDEHAIDDDDDYSIWEDIPEKNDETFFCGDDALQQDDFDPNPASQISLLTLLLAQHAPGRRRGSHALRSPPNASASFTTHNASLHTLSERRDKSRPKKKCTQSPRLESTGQKASWSATRHTMTDQDHIRRQDTQLPHTIRRNVMKEERTKVLPPRTLHERQVESSTMDAVDKRRGSSDNGVIQKQCSEDPCIEANEDQRFVKHCVNDYHTRGW</sequence>
<dbReference type="InterPro" id="IPR021711">
    <property type="entry name" value="DUF3295"/>
</dbReference>
<organism evidence="3 4">
    <name type="scientific">Fusarium sarcochroum</name>
    <dbReference type="NCBI Taxonomy" id="1208366"/>
    <lineage>
        <taxon>Eukaryota</taxon>
        <taxon>Fungi</taxon>
        <taxon>Dikarya</taxon>
        <taxon>Ascomycota</taxon>
        <taxon>Pezizomycotina</taxon>
        <taxon>Sordariomycetes</taxon>
        <taxon>Hypocreomycetidae</taxon>
        <taxon>Hypocreales</taxon>
        <taxon>Nectriaceae</taxon>
        <taxon>Fusarium</taxon>
        <taxon>Fusarium lateritium species complex</taxon>
    </lineage>
</organism>
<proteinExistence type="predicted"/>
<feature type="region of interest" description="Disordered" evidence="1">
    <location>
        <begin position="484"/>
        <end position="505"/>
    </location>
</feature>
<name>A0A8H4U7L2_9HYPO</name>
<accession>A0A8H4U7L2</accession>